<evidence type="ECO:0000313" key="3">
    <source>
        <dbReference type="EMBL" id="NMM95243.1"/>
    </source>
</evidence>
<dbReference type="Pfam" id="PF01757">
    <property type="entry name" value="Acyl_transf_3"/>
    <property type="match status" value="1"/>
</dbReference>
<feature type="transmembrane region" description="Helical" evidence="1">
    <location>
        <begin position="214"/>
        <end position="233"/>
    </location>
</feature>
<keyword evidence="1" id="KW-1133">Transmembrane helix</keyword>
<feature type="transmembrane region" description="Helical" evidence="1">
    <location>
        <begin position="40"/>
        <end position="61"/>
    </location>
</feature>
<keyword evidence="4" id="KW-1185">Reference proteome</keyword>
<dbReference type="InterPro" id="IPR002656">
    <property type="entry name" value="Acyl_transf_3_dom"/>
</dbReference>
<keyword evidence="3" id="KW-0012">Acyltransferase</keyword>
<evidence type="ECO:0000256" key="1">
    <source>
        <dbReference type="SAM" id="Phobius"/>
    </source>
</evidence>
<dbReference type="InterPro" id="IPR052734">
    <property type="entry name" value="Nod_factor_acetyltransferase"/>
</dbReference>
<keyword evidence="1" id="KW-0812">Transmembrane</keyword>
<reference evidence="3 4" key="1">
    <citation type="submission" date="2020-02" db="EMBL/GenBank/DDBJ databases">
        <title>Characterization of phylogenetic diversity of novel bifidobacterial species isolated in Czech ZOOs.</title>
        <authorList>
            <person name="Lugli G.A."/>
            <person name="Vera N.B."/>
            <person name="Ventura M."/>
        </authorList>
    </citation>
    <scope>NUCLEOTIDE SEQUENCE [LARGE SCALE GENOMIC DNA]</scope>
    <source>
        <strain evidence="3 4">DSM 109957</strain>
    </source>
</reference>
<feature type="transmembrane region" description="Helical" evidence="1">
    <location>
        <begin position="312"/>
        <end position="333"/>
    </location>
</feature>
<dbReference type="AlphaFoldDB" id="A0A7Y0ERS2"/>
<proteinExistence type="predicted"/>
<dbReference type="GO" id="GO:0016747">
    <property type="term" value="F:acyltransferase activity, transferring groups other than amino-acyl groups"/>
    <property type="evidence" value="ECO:0007669"/>
    <property type="project" value="InterPro"/>
</dbReference>
<feature type="transmembrane region" description="Helical" evidence="1">
    <location>
        <begin position="125"/>
        <end position="142"/>
    </location>
</feature>
<feature type="domain" description="Acyltransferase 3" evidence="2">
    <location>
        <begin position="8"/>
        <end position="325"/>
    </location>
</feature>
<evidence type="ECO:0000313" key="4">
    <source>
        <dbReference type="Proteomes" id="UP000532194"/>
    </source>
</evidence>
<keyword evidence="1" id="KW-0472">Membrane</keyword>
<organism evidence="3 4">
    <name type="scientific">Bifidobacterium oedipodis</name>
    <dbReference type="NCBI Taxonomy" id="2675322"/>
    <lineage>
        <taxon>Bacteria</taxon>
        <taxon>Bacillati</taxon>
        <taxon>Actinomycetota</taxon>
        <taxon>Actinomycetes</taxon>
        <taxon>Bifidobacteriales</taxon>
        <taxon>Bifidobacteriaceae</taxon>
        <taxon>Bifidobacterium</taxon>
    </lineage>
</organism>
<dbReference type="PANTHER" id="PTHR37312">
    <property type="entry name" value="MEMBRANE-BOUND ACYLTRANSFERASE YKRP-RELATED"/>
    <property type="match status" value="1"/>
</dbReference>
<gene>
    <name evidence="3" type="ORF">G1C95_2431</name>
</gene>
<feature type="transmembrane region" description="Helical" evidence="1">
    <location>
        <begin position="154"/>
        <end position="172"/>
    </location>
</feature>
<feature type="transmembrane region" description="Helical" evidence="1">
    <location>
        <begin position="245"/>
        <end position="265"/>
    </location>
</feature>
<keyword evidence="3" id="KW-0808">Transferase</keyword>
<feature type="transmembrane region" description="Helical" evidence="1">
    <location>
        <begin position="12"/>
        <end position="34"/>
    </location>
</feature>
<comment type="caution">
    <text evidence="3">The sequence shown here is derived from an EMBL/GenBank/DDBJ whole genome shotgun (WGS) entry which is preliminary data.</text>
</comment>
<feature type="transmembrane region" description="Helical" evidence="1">
    <location>
        <begin position="286"/>
        <end position="306"/>
    </location>
</feature>
<dbReference type="PANTHER" id="PTHR37312:SF1">
    <property type="entry name" value="MEMBRANE-BOUND ACYLTRANSFERASE YKRP-RELATED"/>
    <property type="match status" value="1"/>
</dbReference>
<feature type="transmembrane region" description="Helical" evidence="1">
    <location>
        <begin position="184"/>
        <end position="202"/>
    </location>
</feature>
<accession>A0A7Y0ERS2</accession>
<evidence type="ECO:0000259" key="2">
    <source>
        <dbReference type="Pfam" id="PF01757"/>
    </source>
</evidence>
<dbReference type="Proteomes" id="UP000532194">
    <property type="component" value="Unassembled WGS sequence"/>
</dbReference>
<sequence length="343" mass="38233">MHSQQRIQWIDIARALAMFLVFFGHLGETWFPLLQPALDAIYTFHMPLFFLLSGLFFKPGVRLSDLARKRARTLLIPYYVFSVLALISPVVKLLQPSLYAEAGKSTTTNPLHEILSIVLSQGNSGLWFLWSLFVALLALWLILRLTKGNRIAQLIVLLLCLATDYATAGAVWRDTMPFQLGRIFEATAYVGLGHLIAQTFDIRSWDHIPVIQKVACFAAGLLAFLSLEFITVTHPVCTSPASWPLVFLTTLAGIATSISASLLIPEYEWLSVIGRDSLVFYALNDIALKVVKFGLFSVIKLPIATMNLPLELAVGLFIVILAMGICYASNFFIQRHMRWSIGG</sequence>
<protein>
    <submittedName>
        <fullName evidence="3">Acyltransferase</fullName>
    </submittedName>
</protein>
<dbReference type="RefSeq" id="WP_169173238.1">
    <property type="nucleotide sequence ID" value="NZ_JAAIII010000011.1"/>
</dbReference>
<dbReference type="EMBL" id="JAAIII010000011">
    <property type="protein sequence ID" value="NMM95243.1"/>
    <property type="molecule type" value="Genomic_DNA"/>
</dbReference>
<feature type="transmembrane region" description="Helical" evidence="1">
    <location>
        <begin position="73"/>
        <end position="91"/>
    </location>
</feature>
<name>A0A7Y0ERS2_9BIFI</name>